<evidence type="ECO:0000256" key="12">
    <source>
        <dbReference type="PROSITE-ProRule" id="PRU00782"/>
    </source>
</evidence>
<dbReference type="InterPro" id="IPR011993">
    <property type="entry name" value="PH-like_dom_sf"/>
</dbReference>
<dbReference type="Gene3D" id="6.20.240.20">
    <property type="match status" value="1"/>
</dbReference>
<dbReference type="EMBL" id="DS985270">
    <property type="protein sequence ID" value="EDV19593.1"/>
    <property type="molecule type" value="Genomic_DNA"/>
</dbReference>
<dbReference type="SUPFAM" id="SSF47031">
    <property type="entry name" value="Second domain of FERM"/>
    <property type="match status" value="2"/>
</dbReference>
<feature type="domain" description="MyTH4" evidence="17">
    <location>
        <begin position="1628"/>
        <end position="1811"/>
    </location>
</feature>
<dbReference type="CDD" id="cd14473">
    <property type="entry name" value="FERM_B-lobe"/>
    <property type="match status" value="2"/>
</dbReference>
<keyword evidence="5" id="KW-0677">Repeat</keyword>
<gene>
    <name evidence="19" type="ORF">TRIADDRAFT_61967</name>
</gene>
<evidence type="ECO:0000256" key="9">
    <source>
        <dbReference type="ARBA" id="ARBA00023175"/>
    </source>
</evidence>
<dbReference type="GO" id="GO:0016020">
    <property type="term" value="C:membrane"/>
    <property type="evidence" value="ECO:0000318"/>
    <property type="project" value="GO_Central"/>
</dbReference>
<dbReference type="InterPro" id="IPR002404">
    <property type="entry name" value="IRS_PTB"/>
</dbReference>
<dbReference type="Gene3D" id="1.20.120.720">
    <property type="entry name" value="Myosin VI head, motor domain, U50 subdomain"/>
    <property type="match status" value="1"/>
</dbReference>
<dbReference type="HOGENOM" id="CLU_000192_14_1_1"/>
<keyword evidence="13" id="KW-0175">Coiled coil</keyword>
<dbReference type="InParanoid" id="B3SCH0"/>
<feature type="domain" description="Myosin motor" evidence="18">
    <location>
        <begin position="66"/>
        <end position="684"/>
    </location>
</feature>
<evidence type="ECO:0000259" key="16">
    <source>
        <dbReference type="PROSITE" id="PS50057"/>
    </source>
</evidence>
<dbReference type="GO" id="GO:0015629">
    <property type="term" value="C:actin cytoskeleton"/>
    <property type="evidence" value="ECO:0000318"/>
    <property type="project" value="GO_Central"/>
</dbReference>
<dbReference type="CDD" id="cd13198">
    <property type="entry name" value="FERM_C1_MyoVII"/>
    <property type="match status" value="1"/>
</dbReference>
<dbReference type="InterPro" id="IPR019748">
    <property type="entry name" value="FERM_central"/>
</dbReference>
<dbReference type="InterPro" id="IPR029071">
    <property type="entry name" value="Ubiquitin-like_domsf"/>
</dbReference>
<evidence type="ECO:0000259" key="15">
    <source>
        <dbReference type="PROSITE" id="PS50002"/>
    </source>
</evidence>
<dbReference type="InterPro" id="IPR038185">
    <property type="entry name" value="MyTH4_dom_sf"/>
</dbReference>
<dbReference type="SUPFAM" id="SSF52540">
    <property type="entry name" value="P-loop containing nucleoside triphosphate hydrolases"/>
    <property type="match status" value="1"/>
</dbReference>
<evidence type="ECO:0000256" key="7">
    <source>
        <dbReference type="ARBA" id="ARBA00022840"/>
    </source>
</evidence>
<dbReference type="SUPFAM" id="SSF54236">
    <property type="entry name" value="Ubiquitin-like"/>
    <property type="match status" value="2"/>
</dbReference>
<protein>
    <recommendedName>
        <fullName evidence="21">Myosin VIIa</fullName>
    </recommendedName>
</protein>
<dbReference type="Pfam" id="PF00784">
    <property type="entry name" value="MyTH4"/>
    <property type="match status" value="2"/>
</dbReference>
<dbReference type="InterPro" id="IPR001609">
    <property type="entry name" value="Myosin_head_motor_dom-like"/>
</dbReference>
<evidence type="ECO:0000313" key="19">
    <source>
        <dbReference type="EMBL" id="EDV19593.1"/>
    </source>
</evidence>
<evidence type="ECO:0000256" key="11">
    <source>
        <dbReference type="PROSITE-ProRule" id="PRU00192"/>
    </source>
</evidence>
<dbReference type="FunFam" id="2.30.29.30:FF:000075">
    <property type="entry name" value="unconventional myosin-VIIa"/>
    <property type="match status" value="1"/>
</dbReference>
<dbReference type="CDD" id="cd17092">
    <property type="entry name" value="FERM1_F1_Myosin-VII"/>
    <property type="match status" value="1"/>
</dbReference>
<dbReference type="GeneID" id="6759160"/>
<accession>B3SCH0</accession>
<dbReference type="SMART" id="SM00326">
    <property type="entry name" value="SH3"/>
    <property type="match status" value="1"/>
</dbReference>
<keyword evidence="7 12" id="KW-0067">ATP-binding</keyword>
<feature type="domain" description="FERM" evidence="16">
    <location>
        <begin position="1817"/>
        <end position="2121"/>
    </location>
</feature>
<dbReference type="PROSITE" id="PS50096">
    <property type="entry name" value="IQ"/>
    <property type="match status" value="1"/>
</dbReference>
<dbReference type="GO" id="GO:0000146">
    <property type="term" value="F:microfilament motor activity"/>
    <property type="evidence" value="ECO:0000318"/>
    <property type="project" value="GO_Central"/>
</dbReference>
<dbReference type="PROSITE" id="PS51456">
    <property type="entry name" value="MYOSIN_MOTOR"/>
    <property type="match status" value="1"/>
</dbReference>
<dbReference type="InterPro" id="IPR036028">
    <property type="entry name" value="SH3-like_dom_sf"/>
</dbReference>
<dbReference type="Gene3D" id="3.40.850.10">
    <property type="entry name" value="Kinesin motor domain"/>
    <property type="match status" value="2"/>
</dbReference>
<dbReference type="PANTHER" id="PTHR22692:SF26">
    <property type="entry name" value="SH3 DOMAIN-CONTAINING PROTEIN"/>
    <property type="match status" value="1"/>
</dbReference>
<dbReference type="Pfam" id="PF21989">
    <property type="entry name" value="RA_2"/>
    <property type="match status" value="2"/>
</dbReference>
<dbReference type="CTD" id="6759160"/>
<feature type="domain" description="MyTH4" evidence="17">
    <location>
        <begin position="909"/>
        <end position="1164"/>
    </location>
</feature>
<dbReference type="InterPro" id="IPR036961">
    <property type="entry name" value="Kinesin_motor_dom_sf"/>
</dbReference>
<feature type="compositionally biased region" description="Basic and acidic residues" evidence="14">
    <location>
        <begin position="855"/>
        <end position="874"/>
    </location>
</feature>
<dbReference type="GO" id="GO:0005524">
    <property type="term" value="F:ATP binding"/>
    <property type="evidence" value="ECO:0007669"/>
    <property type="project" value="UniProtKB-UniRule"/>
</dbReference>
<dbReference type="InterPro" id="IPR057130">
    <property type="entry name" value="Myosin_VII_N"/>
</dbReference>
<keyword evidence="4" id="KW-0963">Cytoplasm</keyword>
<organism evidence="19 20">
    <name type="scientific">Trichoplax adhaerens</name>
    <name type="common">Trichoplax reptans</name>
    <dbReference type="NCBI Taxonomy" id="10228"/>
    <lineage>
        <taxon>Eukaryota</taxon>
        <taxon>Metazoa</taxon>
        <taxon>Placozoa</taxon>
        <taxon>Uniplacotomia</taxon>
        <taxon>Trichoplacea</taxon>
        <taxon>Trichoplacidae</taxon>
        <taxon>Trichoplax</taxon>
    </lineage>
</organism>
<dbReference type="InterPro" id="IPR051567">
    <property type="entry name" value="Unconventional_Myosin_ATPase"/>
</dbReference>
<dbReference type="InterPro" id="IPR000048">
    <property type="entry name" value="IQ_motif_EF-hand-BS"/>
</dbReference>
<evidence type="ECO:0000256" key="4">
    <source>
        <dbReference type="ARBA" id="ARBA00022490"/>
    </source>
</evidence>
<dbReference type="InterPro" id="IPR014352">
    <property type="entry name" value="FERM/acyl-CoA-bd_prot_sf"/>
</dbReference>
<dbReference type="InterPro" id="IPR000857">
    <property type="entry name" value="MyTH4_dom"/>
</dbReference>
<dbReference type="CDD" id="cd17093">
    <property type="entry name" value="FERM2_F1_Myosin-VII"/>
    <property type="match status" value="1"/>
</dbReference>
<dbReference type="GO" id="GO:0005737">
    <property type="term" value="C:cytoplasm"/>
    <property type="evidence" value="ECO:0000318"/>
    <property type="project" value="GO_Central"/>
</dbReference>
<evidence type="ECO:0000256" key="8">
    <source>
        <dbReference type="ARBA" id="ARBA00023123"/>
    </source>
</evidence>
<dbReference type="InterPro" id="IPR000299">
    <property type="entry name" value="FERM_domain"/>
</dbReference>
<dbReference type="RefSeq" id="XP_002117926.1">
    <property type="nucleotide sequence ID" value="XM_002117890.1"/>
</dbReference>
<dbReference type="PROSITE" id="PS50057">
    <property type="entry name" value="FERM_3"/>
    <property type="match status" value="2"/>
</dbReference>
<name>B3SCH0_TRIAD</name>
<evidence type="ECO:0000259" key="18">
    <source>
        <dbReference type="PROSITE" id="PS51456"/>
    </source>
</evidence>
<dbReference type="STRING" id="10228.B3SCH0"/>
<sequence length="2128" mass="243537">MVIVAKGDHVWLDQQKGGEFDLPIAGVVTFSEKGEIVVIDDDGKEHPVSKAKSDKVIKIMHPTSIQGVEDMVNLDDLQESSILHNLQLRFDNNDIYTYIGTILVAVNPYEPQSIYTAEYIQKYQDQPFGDLPPHIYAVTNHVYNTMKIEHADQCLIISGESGAGKTESAKLVLQYLATISGKNSSVEQQILEANPILEAFGNAKTIRNDNSSRFGKYTEINFNDYGIIEGAHVEQYLLEKSRIVNQMKDERNYHIFYRMLAGLPSSEKARLQLTKATDYYYLTRGNCTICQDGDEKELFNHINNAMEVRASDLSEVLTNRTTLTGGEKIYSPVELSKAINIRDALAKGIYSRLFVWIVNKINHSIYKFLTNKAHHRTSIGVLDIFGFEKLETNSFEQLCINFANESLQQYFVKYIFKLEQSEYTKEGINWQGIKFTDNQNILDMIAYKQMNIISIIDEESRFPRGTDSTMLSKLHQHHAKNSAYVKPKSQMEANFGIRHYAGVVKYQSREMLEKNRDTFGGDLLEVVKSSGLVLLRELFEKDLAQESRKMPLTVGIQFKKSLDSLLRTLGDCQPMFIRCIKPNNGKQPKVFDRLVCTRQLRYSGMMETIKIRVAGYPVRHLYTDFIKRYGILDSKLPHINKIKSAKDASSRIMAKINVKSGYQLGKTKLFLKDNVQESLEKAREESLHKSVITIQKTYRGYLCRSSYIELRNAVIVIQKNWKAKTTREKYIKMSTGFTRLQAIITSNRIANDYKAKRNIICRLQKRRREEIEQIRISEEKKLAKKMDKEKARKQAEVLQQQRLQEIEKAKQDNEERERREFQEKQIRIELAKSKADEEVDHSQVVDQMFDFLPPDDEKTESTPDLSETTKDVRNSIRKSSSTTMEDNISNYQFSKFAATYFVGDATGVILRKPIKRPLLDLVNEQDRAIALSIWIAILRFMGDLPEPKAAAQPSPLQPQQQIDDTDAPEASLSIIHKLYNKTIGRKASKHKKFFESQSGDSVKSGRSGSYGKSVLKYFSISQRKKSKHRTEISSITKQGKEEELDATIKEAAGFLQKHTTNLEKIRFIIGHGIQRKDLRDEIYCQLCKQLTENHLKSSYARGWILMSLCLGCFTPSSKLEKYLVCFIREGPAGYAPYCEERLNRTYANGARQQPPCWLELQATKLKEPINIPLTFMDGTNTTATADSATTAKELCAQLAQKKSMKETFGFSLYIALHDKVSCLGSGDDHVMDAVAQCEVYAREQGYPERHTPWRMFFRKEIFAPWQNGTNDPVSTNLIYYQIIRGVQHGEYKCDKDEELAEIAAQQYYIEYGGHLKKDKLCEMLDNYIPKSSLQGTKQSKVIDKWAMMVSNSFKKAYYTQNRIERQQVKEGLVNFAMNRWPLFFSRFYEAFKFSGPSLPKNEVIIAVNWTGIYIVDEYERLLAECSYPELANVTSTMSSSKHGSSFSFTTIKGDEYMFTSTNGEDIKNLVGGFLDGLRQRSKYVVAIMDYSNPSDGSSVLSFKKGDLIKLSDLVKDISSHVGWKHGNCLRTGRSGDFPAECVYQIPTLVKPPDDIVEALANYGSQVYRKNLNGGLDPNRVDESSYDGSETYTLESYAQENFTPYKKSMQKTISRSGFRRKEKDRSWICSREPIKHPLLKNLIEQDELCSDAVRIFLAIMKYMGDYPSKKSRHNTELTDAIFEPAILQKVLCDEVYCQIMKQLTENKISQSEERGWELFWLCTGCLLPTNSLVREVNTFLVSRKVNNPIAQDCISRLRKLLRLFINFIAVKLNFKSVVMISSKLINAPYVFATSRSGPRKYPPHVVEVQAIQQKTIKLMHKIYFPDESYHAFDISSSIKARDLCQAIIARMQLTSGNGFSLFVRMADKFVSIPEGDYLFDFIRHVSEWVKANIRGKEDKSPGELAYQLYFMRKLWSDVVVGADRNADLIFHYHQELPKYLRGYHKCAKEDAIRLAALQYRVKHGDDNSELNNIQRLLRDLVPYDAIGNLSAEEWEQAITESYTSGRGMTKHDAKIAFLQEVEKWATFGSAFFDIKQTTGQELPENLLIAINKGGVFFINPINKKIITQYPFTKISSWSSGNAYFHMTIGDSVNGMKLLCETHLGYKMDDLLTSYISQLIATKGENNSGQ</sequence>
<feature type="coiled-coil region" evidence="13">
    <location>
        <begin position="776"/>
        <end position="819"/>
    </location>
</feature>
<dbReference type="PANTHER" id="PTHR22692">
    <property type="entry name" value="MYOSIN VII, XV"/>
    <property type="match status" value="1"/>
</dbReference>
<evidence type="ECO:0000256" key="1">
    <source>
        <dbReference type="ARBA" id="ARBA00004496"/>
    </source>
</evidence>
<dbReference type="SUPFAM" id="SSF50729">
    <property type="entry name" value="PH domain-like"/>
    <property type="match status" value="1"/>
</dbReference>
<evidence type="ECO:0000256" key="5">
    <source>
        <dbReference type="ARBA" id="ARBA00022737"/>
    </source>
</evidence>
<evidence type="ECO:0000256" key="2">
    <source>
        <dbReference type="ARBA" id="ARBA00008314"/>
    </source>
</evidence>
<dbReference type="InterPro" id="IPR035963">
    <property type="entry name" value="FERM_2"/>
</dbReference>
<dbReference type="PROSITE" id="PS51016">
    <property type="entry name" value="MYTH4"/>
    <property type="match status" value="2"/>
</dbReference>
<keyword evidence="10 12" id="KW-0009">Actin-binding</keyword>
<feature type="region of interest" description="Actin-binding" evidence="12">
    <location>
        <begin position="562"/>
        <end position="584"/>
    </location>
</feature>
<proteinExistence type="inferred from homology"/>
<evidence type="ECO:0000313" key="20">
    <source>
        <dbReference type="Proteomes" id="UP000009022"/>
    </source>
</evidence>
<dbReference type="InterPro" id="IPR041794">
    <property type="entry name" value="MyoVII_FERM_C2"/>
</dbReference>
<dbReference type="SMART" id="SM00295">
    <property type="entry name" value="B41"/>
    <property type="match status" value="2"/>
</dbReference>
<dbReference type="Pfam" id="PF02174">
    <property type="entry name" value="IRS"/>
    <property type="match status" value="1"/>
</dbReference>
<dbReference type="Pfam" id="PF21998">
    <property type="entry name" value="FERM_C1_MyoVII"/>
    <property type="match status" value="1"/>
</dbReference>
<evidence type="ECO:0000256" key="14">
    <source>
        <dbReference type="SAM" id="MobiDB-lite"/>
    </source>
</evidence>
<keyword evidence="6 12" id="KW-0547">Nucleotide-binding</keyword>
<dbReference type="GO" id="GO:0005902">
    <property type="term" value="C:microvillus"/>
    <property type="evidence" value="ECO:0000318"/>
    <property type="project" value="GO_Central"/>
</dbReference>
<dbReference type="KEGG" id="tad:TRIADDRAFT_61967"/>
<dbReference type="PhylomeDB" id="B3SCH0"/>
<dbReference type="Gene3D" id="1.20.58.530">
    <property type="match status" value="1"/>
</dbReference>
<dbReference type="InterPro" id="IPR027417">
    <property type="entry name" value="P-loop_NTPase"/>
</dbReference>
<evidence type="ECO:0000256" key="13">
    <source>
        <dbReference type="SAM" id="Coils"/>
    </source>
</evidence>
<dbReference type="Pfam" id="PF00063">
    <property type="entry name" value="Myosin_head"/>
    <property type="match status" value="1"/>
</dbReference>
<dbReference type="InterPro" id="IPR001452">
    <property type="entry name" value="SH3_domain"/>
</dbReference>
<dbReference type="InterPro" id="IPR041793">
    <property type="entry name" value="MyoVII_FERM_C1"/>
</dbReference>
<dbReference type="Gene3D" id="1.20.5.190">
    <property type="match status" value="1"/>
</dbReference>
<evidence type="ECO:0000256" key="6">
    <source>
        <dbReference type="ARBA" id="ARBA00022741"/>
    </source>
</evidence>
<dbReference type="PRINTS" id="PR00193">
    <property type="entry name" value="MYOSINHEAVY"/>
</dbReference>
<evidence type="ECO:0000256" key="10">
    <source>
        <dbReference type="ARBA" id="ARBA00023203"/>
    </source>
</evidence>
<comment type="subcellular location">
    <subcellularLocation>
        <location evidence="1">Cytoplasm</location>
    </subcellularLocation>
</comment>
<keyword evidence="8 12" id="KW-0518">Myosin</keyword>
<dbReference type="SMART" id="SM00015">
    <property type="entry name" value="IQ"/>
    <property type="match status" value="2"/>
</dbReference>
<feature type="binding site" evidence="12">
    <location>
        <begin position="159"/>
        <end position="166"/>
    </location>
    <ligand>
        <name>ATP</name>
        <dbReference type="ChEBI" id="CHEBI:30616"/>
    </ligand>
</feature>
<dbReference type="Gene3D" id="2.30.29.30">
    <property type="entry name" value="Pleckstrin-homology domain (PH domain)/Phosphotyrosine-binding domain (PTB)"/>
    <property type="match status" value="2"/>
</dbReference>
<comment type="similarity">
    <text evidence="2 12">Belongs to the TRAFAC class myosin-kinesin ATPase superfamily. Myosin family.</text>
</comment>
<dbReference type="Pfam" id="PF24123">
    <property type="entry name" value="Myosin_VII_N"/>
    <property type="match status" value="1"/>
</dbReference>
<evidence type="ECO:0000259" key="17">
    <source>
        <dbReference type="PROSITE" id="PS51016"/>
    </source>
</evidence>
<dbReference type="SUPFAM" id="SSF50044">
    <property type="entry name" value="SH3-domain"/>
    <property type="match status" value="1"/>
</dbReference>
<dbReference type="Pfam" id="PF00612">
    <property type="entry name" value="IQ"/>
    <property type="match status" value="1"/>
</dbReference>
<dbReference type="Gene3D" id="1.25.40.530">
    <property type="entry name" value="MyTH4 domain"/>
    <property type="match status" value="2"/>
</dbReference>
<dbReference type="CDD" id="cd13199">
    <property type="entry name" value="FERM_C2_MyoVII"/>
    <property type="match status" value="1"/>
</dbReference>
<dbReference type="Gene3D" id="1.10.10.820">
    <property type="match status" value="1"/>
</dbReference>
<dbReference type="Gene3D" id="1.20.80.10">
    <property type="match status" value="2"/>
</dbReference>
<dbReference type="Gene3D" id="3.10.20.90">
    <property type="entry name" value="Phosphatidylinositol 3-kinase Catalytic Subunit, Chain A, domain 1"/>
    <property type="match status" value="2"/>
</dbReference>
<dbReference type="FunFam" id="1.10.10.820:FF:000001">
    <property type="entry name" value="Myosin heavy chain"/>
    <property type="match status" value="1"/>
</dbReference>
<dbReference type="GO" id="GO:0016459">
    <property type="term" value="C:myosin complex"/>
    <property type="evidence" value="ECO:0007669"/>
    <property type="project" value="UniProtKB-KW"/>
</dbReference>
<dbReference type="SMART" id="SM00242">
    <property type="entry name" value="MYSc"/>
    <property type="match status" value="1"/>
</dbReference>
<reference evidence="19 20" key="1">
    <citation type="journal article" date="2008" name="Nature">
        <title>The Trichoplax genome and the nature of placozoans.</title>
        <authorList>
            <person name="Srivastava M."/>
            <person name="Begovic E."/>
            <person name="Chapman J."/>
            <person name="Putnam N.H."/>
            <person name="Hellsten U."/>
            <person name="Kawashima T."/>
            <person name="Kuo A."/>
            <person name="Mitros T."/>
            <person name="Salamov A."/>
            <person name="Carpenter M.L."/>
            <person name="Signorovitch A.Y."/>
            <person name="Moreno M.A."/>
            <person name="Kamm K."/>
            <person name="Grimwood J."/>
            <person name="Schmutz J."/>
            <person name="Shapiro H."/>
            <person name="Grigoriev I.V."/>
            <person name="Buss L.W."/>
            <person name="Schierwater B."/>
            <person name="Dellaporta S.L."/>
            <person name="Rokhsar D.S."/>
        </authorList>
    </citation>
    <scope>NUCLEOTIDE SEQUENCE [LARGE SCALE GENOMIC DNA]</scope>
    <source>
        <strain evidence="19 20">Grell-BS-1999</strain>
    </source>
</reference>
<feature type="region of interest" description="Disordered" evidence="14">
    <location>
        <begin position="852"/>
        <end position="881"/>
    </location>
</feature>
<keyword evidence="20" id="KW-1185">Reference proteome</keyword>
<evidence type="ECO:0008006" key="21">
    <source>
        <dbReference type="Google" id="ProtNLM"/>
    </source>
</evidence>
<feature type="domain" description="FERM" evidence="16">
    <location>
        <begin position="1169"/>
        <end position="1481"/>
    </location>
</feature>
<dbReference type="InterPro" id="IPR019749">
    <property type="entry name" value="Band_41_domain"/>
</dbReference>
<dbReference type="GO" id="GO:0007015">
    <property type="term" value="P:actin filament organization"/>
    <property type="evidence" value="ECO:0000318"/>
    <property type="project" value="GO_Central"/>
</dbReference>
<keyword evidence="3 11" id="KW-0728">SH3 domain</keyword>
<dbReference type="GO" id="GO:0006897">
    <property type="term" value="P:endocytosis"/>
    <property type="evidence" value="ECO:0000318"/>
    <property type="project" value="GO_Central"/>
</dbReference>
<dbReference type="Gene3D" id="2.30.30.40">
    <property type="entry name" value="SH3 Domains"/>
    <property type="match status" value="1"/>
</dbReference>
<dbReference type="CDD" id="cd23767">
    <property type="entry name" value="IQCD"/>
    <property type="match status" value="1"/>
</dbReference>
<dbReference type="Proteomes" id="UP000009022">
    <property type="component" value="Unassembled WGS sequence"/>
</dbReference>
<dbReference type="OMA" id="TGFQGRC"/>
<dbReference type="OrthoDB" id="6108017at2759"/>
<keyword evidence="9 12" id="KW-0505">Motor protein</keyword>
<dbReference type="Pfam" id="PF00373">
    <property type="entry name" value="FERM_M"/>
    <property type="match status" value="2"/>
</dbReference>
<dbReference type="SMART" id="SM00139">
    <property type="entry name" value="MyTH4"/>
    <property type="match status" value="2"/>
</dbReference>
<feature type="domain" description="SH3" evidence="15">
    <location>
        <begin position="1479"/>
        <end position="1547"/>
    </location>
</feature>
<dbReference type="PROSITE" id="PS50002">
    <property type="entry name" value="SH3"/>
    <property type="match status" value="1"/>
</dbReference>
<evidence type="ECO:0000256" key="3">
    <source>
        <dbReference type="ARBA" id="ARBA00022443"/>
    </source>
</evidence>
<dbReference type="GO" id="GO:0051015">
    <property type="term" value="F:actin filament binding"/>
    <property type="evidence" value="ECO:0000318"/>
    <property type="project" value="GO_Central"/>
</dbReference>
<dbReference type="eggNOG" id="KOG4229">
    <property type="taxonomic scope" value="Eukaryota"/>
</dbReference>